<dbReference type="InterPro" id="IPR004360">
    <property type="entry name" value="Glyas_Fos-R_dOase_dom"/>
</dbReference>
<protein>
    <submittedName>
        <fullName evidence="2">VOC family protein</fullName>
    </submittedName>
</protein>
<reference evidence="2 3" key="1">
    <citation type="submission" date="2018-09" db="EMBL/GenBank/DDBJ databases">
        <title>Genome sequencing of Nocardioides immobilis CCTCC AB 2017083 for comparison to Nocardioides silvaticus.</title>
        <authorList>
            <person name="Li C."/>
            <person name="Wang G."/>
        </authorList>
    </citation>
    <scope>NUCLEOTIDE SEQUENCE [LARGE SCALE GENOMIC DNA]</scope>
    <source>
        <strain evidence="2 3">CCTCC AB 2017083</strain>
    </source>
</reference>
<dbReference type="PROSITE" id="PS51819">
    <property type="entry name" value="VOC"/>
    <property type="match status" value="2"/>
</dbReference>
<dbReference type="Proteomes" id="UP000283644">
    <property type="component" value="Unassembled WGS sequence"/>
</dbReference>
<evidence type="ECO:0000313" key="2">
    <source>
        <dbReference type="EMBL" id="RHW26117.1"/>
    </source>
</evidence>
<comment type="caution">
    <text evidence="2">The sequence shown here is derived from an EMBL/GenBank/DDBJ whole genome shotgun (WGS) entry which is preliminary data.</text>
</comment>
<keyword evidence="3" id="KW-1185">Reference proteome</keyword>
<dbReference type="AlphaFoldDB" id="A0A417Y0M7"/>
<evidence type="ECO:0000259" key="1">
    <source>
        <dbReference type="PROSITE" id="PS51819"/>
    </source>
</evidence>
<evidence type="ECO:0000313" key="3">
    <source>
        <dbReference type="Proteomes" id="UP000283644"/>
    </source>
</evidence>
<dbReference type="InterPro" id="IPR052164">
    <property type="entry name" value="Anthracycline_SecMetBiosynth"/>
</dbReference>
<proteinExistence type="predicted"/>
<dbReference type="OrthoDB" id="9793039at2"/>
<dbReference type="PANTHER" id="PTHR33993">
    <property type="entry name" value="GLYOXALASE-RELATED"/>
    <property type="match status" value="1"/>
</dbReference>
<dbReference type="EMBL" id="QXGH01000019">
    <property type="protein sequence ID" value="RHW26117.1"/>
    <property type="molecule type" value="Genomic_DNA"/>
</dbReference>
<organism evidence="2 3">
    <name type="scientific">Nocardioides immobilis</name>
    <dbReference type="NCBI Taxonomy" id="2049295"/>
    <lineage>
        <taxon>Bacteria</taxon>
        <taxon>Bacillati</taxon>
        <taxon>Actinomycetota</taxon>
        <taxon>Actinomycetes</taxon>
        <taxon>Propionibacteriales</taxon>
        <taxon>Nocardioidaceae</taxon>
        <taxon>Nocardioides</taxon>
    </lineage>
</organism>
<feature type="domain" description="VOC" evidence="1">
    <location>
        <begin position="12"/>
        <end position="129"/>
    </location>
</feature>
<gene>
    <name evidence="2" type="ORF">D0Z08_15860</name>
</gene>
<dbReference type="InterPro" id="IPR037523">
    <property type="entry name" value="VOC_core"/>
</dbReference>
<dbReference type="Gene3D" id="3.10.180.10">
    <property type="entry name" value="2,3-Dihydroxybiphenyl 1,2-Dioxygenase, domain 1"/>
    <property type="match status" value="2"/>
</dbReference>
<dbReference type="InterPro" id="IPR029068">
    <property type="entry name" value="Glyas_Bleomycin-R_OHBP_Dase"/>
</dbReference>
<dbReference type="RefSeq" id="WP_118926223.1">
    <property type="nucleotide sequence ID" value="NZ_QXGH01000019.1"/>
</dbReference>
<name>A0A417Y0M7_9ACTN</name>
<accession>A0A417Y0M7</accession>
<feature type="domain" description="VOC" evidence="1">
    <location>
        <begin position="143"/>
        <end position="259"/>
    </location>
</feature>
<dbReference type="Pfam" id="PF00903">
    <property type="entry name" value="Glyoxalase"/>
    <property type="match status" value="2"/>
</dbReference>
<dbReference type="CDD" id="cd07247">
    <property type="entry name" value="SgaA_N_like"/>
    <property type="match status" value="2"/>
</dbReference>
<sequence>MPTRDEAWPTGTPNWVDMSADDTAAAAAFYSELFGWKVDAPTDDAQGYAIATLNDRPVAGIGPKPAPEMPANWSTYIATDDADATAEAIKAAGGSLHMDPFDVETEQGKHGRMFFGTAPDGSTFGVWQAFDHIGAGVYNEPGSLSWNELHSHDLEKAKAFYADVFGYTFDDMSSPELTYFIFKRSSDDFGVGGMGPAAMLPEGVPSVWLTWFAVDSCDGAVAKVQELGGSVVMELGDSPFGRMAVVAGAQGETFGVISPSEAQGEMPTPN</sequence>
<dbReference type="PANTHER" id="PTHR33993:SF14">
    <property type="entry name" value="GB|AAF24581.1"/>
    <property type="match status" value="1"/>
</dbReference>
<dbReference type="SUPFAM" id="SSF54593">
    <property type="entry name" value="Glyoxalase/Bleomycin resistance protein/Dihydroxybiphenyl dioxygenase"/>
    <property type="match status" value="2"/>
</dbReference>